<gene>
    <name evidence="2" type="ORF">IAQ67_22315</name>
</gene>
<dbReference type="AlphaFoldDB" id="A0A7H0YGR2"/>
<dbReference type="InterPro" id="IPR001387">
    <property type="entry name" value="Cro/C1-type_HTH"/>
</dbReference>
<sequence length="472" mass="55241">MGHTPTILTKLEDYLGENNLTLAQFAEHSGVHQRTLNNWIAKDRPVAIHQLDRITWAMGLPEGFFYELYIDNYIIERSPDWRRIEPLLFRCAELDKLDAIQLVVGHIMDNLLYSPKLFDAAEKLFAQGQHNAALLLYEGIAEGEKYQHSERLAICQYRLFTIQVGNNQIRNLKAATRFEPFVERLNEIDQLDALKDLANVYRSLREWDKLDATARKMRAKAEIQYSLKHQQKKREWEESEKRLSRPMFVYITYADLLCASVCEAQGDYQQALQFTNAYADLDWVIETDQKTQHWVNLFKHWAEGNIYVNKLLSGDTNVLPHYVEYIASTSITTENEKLSKLLNVMIAANRYAIDINDVLSRFEVEINSFALLSQSTDMYTQQVMPDYFAWFGYELAYYYLRRGMYNDGFKHLIYALVKAHILNNETYFINCTGLFAHFQAHALPETREEYFKLLEKVWLDNVEKNDSAGHRS</sequence>
<dbReference type="SUPFAM" id="SSF47413">
    <property type="entry name" value="lambda repressor-like DNA-binding domains"/>
    <property type="match status" value="1"/>
</dbReference>
<proteinExistence type="predicted"/>
<dbReference type="Proteomes" id="UP000516384">
    <property type="component" value="Chromosome"/>
</dbReference>
<evidence type="ECO:0000313" key="3">
    <source>
        <dbReference type="Proteomes" id="UP000516384"/>
    </source>
</evidence>
<reference evidence="2 3" key="1">
    <citation type="submission" date="2020-09" db="EMBL/GenBank/DDBJ databases">
        <title>Characterization of Paenibacillus peoriae strain ZF390 with broad-spectrum antimicrobial activity as a potential biocontrol agent.</title>
        <authorList>
            <person name="Li L."/>
            <person name="Zhao Y."/>
            <person name="Li B."/>
            <person name="Xie X."/>
        </authorList>
    </citation>
    <scope>NUCLEOTIDE SEQUENCE [LARGE SCALE GENOMIC DNA]</scope>
    <source>
        <strain evidence="2 3">ZF390</strain>
    </source>
</reference>
<dbReference type="PROSITE" id="PS50943">
    <property type="entry name" value="HTH_CROC1"/>
    <property type="match status" value="1"/>
</dbReference>
<dbReference type="CDD" id="cd00093">
    <property type="entry name" value="HTH_XRE"/>
    <property type="match status" value="1"/>
</dbReference>
<protein>
    <submittedName>
        <fullName evidence="2">Helix-turn-helix transcriptional regulator</fullName>
    </submittedName>
</protein>
<dbReference type="InterPro" id="IPR010982">
    <property type="entry name" value="Lambda_DNA-bd_dom_sf"/>
</dbReference>
<evidence type="ECO:0000313" key="2">
    <source>
        <dbReference type="EMBL" id="QNR70270.1"/>
    </source>
</evidence>
<feature type="domain" description="HTH cro/C1-type" evidence="1">
    <location>
        <begin position="11"/>
        <end position="65"/>
    </location>
</feature>
<accession>A0A7H0YGR2</accession>
<dbReference type="GO" id="GO:0003677">
    <property type="term" value="F:DNA binding"/>
    <property type="evidence" value="ECO:0007669"/>
    <property type="project" value="InterPro"/>
</dbReference>
<organism evidence="2 3">
    <name type="scientific">Paenibacillus peoriae</name>
    <dbReference type="NCBI Taxonomy" id="59893"/>
    <lineage>
        <taxon>Bacteria</taxon>
        <taxon>Bacillati</taxon>
        <taxon>Bacillota</taxon>
        <taxon>Bacilli</taxon>
        <taxon>Bacillales</taxon>
        <taxon>Paenibacillaceae</taxon>
        <taxon>Paenibacillus</taxon>
    </lineage>
</organism>
<name>A0A7H0YGR2_9BACL</name>
<dbReference type="EMBL" id="CP061172">
    <property type="protein sequence ID" value="QNR70270.1"/>
    <property type="molecule type" value="Genomic_DNA"/>
</dbReference>
<dbReference type="RefSeq" id="WP_190299617.1">
    <property type="nucleotide sequence ID" value="NZ_CP061172.1"/>
</dbReference>
<evidence type="ECO:0000259" key="1">
    <source>
        <dbReference type="PROSITE" id="PS50943"/>
    </source>
</evidence>
<dbReference type="SMART" id="SM00530">
    <property type="entry name" value="HTH_XRE"/>
    <property type="match status" value="1"/>
</dbReference>